<keyword evidence="2 8" id="KW-0813">Transport</keyword>
<comment type="similarity">
    <text evidence="8 9">Belongs to the TonB-dependent receptor family.</text>
</comment>
<dbReference type="Proteomes" id="UP000033203">
    <property type="component" value="Unassembled WGS sequence"/>
</dbReference>
<feature type="domain" description="TonB-dependent receptor-like beta-barrel" evidence="11">
    <location>
        <begin position="476"/>
        <end position="992"/>
    </location>
</feature>
<dbReference type="AlphaFoldDB" id="A0A0D1M799"/>
<keyword evidence="5 9" id="KW-0798">TonB box</keyword>
<comment type="subcellular location">
    <subcellularLocation>
        <location evidence="1 8">Cell outer membrane</location>
        <topology evidence="1 8">Multi-pass membrane protein</topology>
    </subcellularLocation>
</comment>
<keyword evidence="7 8" id="KW-0998">Cell outer membrane</keyword>
<evidence type="ECO:0000256" key="4">
    <source>
        <dbReference type="ARBA" id="ARBA00022692"/>
    </source>
</evidence>
<feature type="domain" description="TonB-dependent receptor plug" evidence="12">
    <location>
        <begin position="73"/>
        <end position="190"/>
    </location>
</feature>
<dbReference type="PATRIC" id="fig|1549858.7.peg.3944"/>
<dbReference type="Gene3D" id="2.170.130.10">
    <property type="entry name" value="TonB-dependent receptor, plug domain"/>
    <property type="match status" value="1"/>
</dbReference>
<evidence type="ECO:0000256" key="7">
    <source>
        <dbReference type="ARBA" id="ARBA00023237"/>
    </source>
</evidence>
<dbReference type="InterPro" id="IPR036942">
    <property type="entry name" value="Beta-barrel_TonB_sf"/>
</dbReference>
<protein>
    <submittedName>
        <fullName evidence="13">TonB-dependent receptor</fullName>
    </submittedName>
</protein>
<keyword evidence="3 8" id="KW-1134">Transmembrane beta strand</keyword>
<dbReference type="SUPFAM" id="SSF56935">
    <property type="entry name" value="Porins"/>
    <property type="match status" value="1"/>
</dbReference>
<feature type="chain" id="PRO_5002233244" evidence="10">
    <location>
        <begin position="31"/>
        <end position="1032"/>
    </location>
</feature>
<gene>
    <name evidence="13" type="ORF">SR41_13975</name>
</gene>
<sequence>MTAFTRSTRKAALLAAVTPFAILYAGTASAQATTDTTTAADATAAAAQTSQDTPTSGADIIVTGSIVRNPAAATASPVISVSAQDLQNRGVTTVADALQLLTANNAGTVPPSWSSFGFATGASSPSLRGLNNAYTLTLFDGLRTAPFPLADDGYRNFVDINTIPGSVVDRIDTLLDGASATYGSDAIAGVVNVIIKRQVTGVHLNASAGISQRGDNGEQRISGTAGYGDLDSQGFNVYVNGEYQKSDPLFLRNRGYPFNSADQSRICGTTAQGCLTNGIRNGIQYDGTYNGFQSTRVPFVRPYDPTTGAALGGYQLLSPALGCQGLQAHTITAAERAASAAAGIPIAGSTPATVCQEDLVNEYRAYNSNIERKGATIRATGRLGADTEVYAMFNYYNTTTRDNNSGPQGFTGQTAAGGLQATVSSILLPAYVCAGGIGSIGTVGGLTNAIVANGCTAANGTLNPNNPFAAQGQLARLVALPQTTRNTSTNTKTYRFSAGINGVFGDGFNYNVAATASKVTLQTINNGYIYLQGLLNAIAQGTYNFVDQTQNTAAQTAQVFPENRNTSFSKLGQVQASVNKDLFTLPGGRFNVAVIGGYRHEEINNPSANPANNVNPNARYFGVNAVGVSGKRDVWSAGYEITAPILDSLKVKAEGSYDHYSTGQSRFSPKFEAEFRPIEQVKLRGTYSRGFRIPSFSESFALPTTGYVNATINCASATYAAFCAAHKSNPSYYQGGYSYGLTSSGNPNLKPETTEGFTGGVVLTPVRNVTFTVDYYQTKINNVIIAAQVSADQIAQYYTNNGQVTAPGIVLTPGVADQQNPNALPLLGFASGSYKNADTYLVRGIDFSASVNFPITADVKWISTANASHLLRLQQTLEDGTVQRYDGTLGPCNISSCSGAPKWRASWQNTLDFNGRGNVSLTSYYTSSYSSVATDSLGIYGDCAGSAATGQLVSYNNGDPVQCRSKSVFYMDGHAEIKVQDKFTFYLDVKNLLDKKPSYDPNAAYGLYQFNPAWGDSLFIGRYFRFGAKVDF</sequence>
<accession>A0A0D1M799</accession>
<keyword evidence="6 8" id="KW-0472">Membrane</keyword>
<evidence type="ECO:0000256" key="2">
    <source>
        <dbReference type="ARBA" id="ARBA00022448"/>
    </source>
</evidence>
<proteinExistence type="inferred from homology"/>
<evidence type="ECO:0000256" key="10">
    <source>
        <dbReference type="SAM" id="SignalP"/>
    </source>
</evidence>
<evidence type="ECO:0000313" key="14">
    <source>
        <dbReference type="Proteomes" id="UP000033203"/>
    </source>
</evidence>
<feature type="signal peptide" evidence="10">
    <location>
        <begin position="1"/>
        <end position="30"/>
    </location>
</feature>
<comment type="caution">
    <text evidence="13">The sequence shown here is derived from an EMBL/GenBank/DDBJ whole genome shotgun (WGS) entry which is preliminary data.</text>
</comment>
<evidence type="ECO:0000256" key="5">
    <source>
        <dbReference type="ARBA" id="ARBA00023077"/>
    </source>
</evidence>
<dbReference type="PANTHER" id="PTHR47234">
    <property type="match status" value="1"/>
</dbReference>
<dbReference type="PANTHER" id="PTHR47234:SF1">
    <property type="entry name" value="TONB-DEPENDENT RECEPTOR"/>
    <property type="match status" value="1"/>
</dbReference>
<dbReference type="GO" id="GO:0009279">
    <property type="term" value="C:cell outer membrane"/>
    <property type="evidence" value="ECO:0007669"/>
    <property type="project" value="UniProtKB-SubCell"/>
</dbReference>
<evidence type="ECO:0000256" key="8">
    <source>
        <dbReference type="PROSITE-ProRule" id="PRU01360"/>
    </source>
</evidence>
<organism evidence="13 14">
    <name type="scientific">Sphingomonas melonis</name>
    <dbReference type="NCBI Taxonomy" id="152682"/>
    <lineage>
        <taxon>Bacteria</taxon>
        <taxon>Pseudomonadati</taxon>
        <taxon>Pseudomonadota</taxon>
        <taxon>Alphaproteobacteria</taxon>
        <taxon>Sphingomonadales</taxon>
        <taxon>Sphingomonadaceae</taxon>
        <taxon>Sphingomonas</taxon>
    </lineage>
</organism>
<reference evidence="13 14" key="1">
    <citation type="submission" date="2015-01" db="EMBL/GenBank/DDBJ databases">
        <title>Genome of Sphingomonas taxi strain 30a.</title>
        <authorList>
            <person name="Eevers N."/>
            <person name="Van Hamme J."/>
            <person name="Bottos E."/>
            <person name="Weyens N."/>
            <person name="Vangronsveld J."/>
        </authorList>
    </citation>
    <scope>NUCLEOTIDE SEQUENCE [LARGE SCALE GENOMIC DNA]</scope>
    <source>
        <strain evidence="13 14">30a</strain>
    </source>
</reference>
<dbReference type="PROSITE" id="PS52016">
    <property type="entry name" value="TONB_DEPENDENT_REC_3"/>
    <property type="match status" value="1"/>
</dbReference>
<evidence type="ECO:0000256" key="6">
    <source>
        <dbReference type="ARBA" id="ARBA00023136"/>
    </source>
</evidence>
<name>A0A0D1M799_9SPHN</name>
<keyword evidence="13" id="KW-0675">Receptor</keyword>
<dbReference type="InterPro" id="IPR039426">
    <property type="entry name" value="TonB-dep_rcpt-like"/>
</dbReference>
<evidence type="ECO:0000313" key="13">
    <source>
        <dbReference type="EMBL" id="KIU26582.1"/>
    </source>
</evidence>
<keyword evidence="10" id="KW-0732">Signal</keyword>
<evidence type="ECO:0000259" key="12">
    <source>
        <dbReference type="Pfam" id="PF07715"/>
    </source>
</evidence>
<dbReference type="Pfam" id="PF00593">
    <property type="entry name" value="TonB_dep_Rec_b-barrel"/>
    <property type="match status" value="1"/>
</dbReference>
<dbReference type="Pfam" id="PF07715">
    <property type="entry name" value="Plug"/>
    <property type="match status" value="1"/>
</dbReference>
<keyword evidence="4 8" id="KW-0812">Transmembrane</keyword>
<dbReference type="InterPro" id="IPR037066">
    <property type="entry name" value="Plug_dom_sf"/>
</dbReference>
<dbReference type="InterPro" id="IPR012910">
    <property type="entry name" value="Plug_dom"/>
</dbReference>
<evidence type="ECO:0000256" key="9">
    <source>
        <dbReference type="RuleBase" id="RU003357"/>
    </source>
</evidence>
<dbReference type="InterPro" id="IPR000531">
    <property type="entry name" value="Beta-barrel_TonB"/>
</dbReference>
<dbReference type="EMBL" id="JXTP01000074">
    <property type="protein sequence ID" value="KIU26582.1"/>
    <property type="molecule type" value="Genomic_DNA"/>
</dbReference>
<evidence type="ECO:0000256" key="1">
    <source>
        <dbReference type="ARBA" id="ARBA00004571"/>
    </source>
</evidence>
<dbReference type="Gene3D" id="2.40.170.20">
    <property type="entry name" value="TonB-dependent receptor, beta-barrel domain"/>
    <property type="match status" value="1"/>
</dbReference>
<evidence type="ECO:0000256" key="3">
    <source>
        <dbReference type="ARBA" id="ARBA00022452"/>
    </source>
</evidence>
<evidence type="ECO:0000259" key="11">
    <source>
        <dbReference type="Pfam" id="PF00593"/>
    </source>
</evidence>